<proteinExistence type="predicted"/>
<comment type="caution">
    <text evidence="2">The sequence shown here is derived from an EMBL/GenBank/DDBJ whole genome shotgun (WGS) entry which is preliminary data.</text>
</comment>
<feature type="transmembrane region" description="Helical" evidence="1">
    <location>
        <begin position="138"/>
        <end position="156"/>
    </location>
</feature>
<reference evidence="2 3" key="1">
    <citation type="submission" date="2019-03" db="EMBL/GenBank/DDBJ databases">
        <title>Genomic Encyclopedia of Type Strains, Phase IV (KMG-IV): sequencing the most valuable type-strain genomes for metagenomic binning, comparative biology and taxonomic classification.</title>
        <authorList>
            <person name="Goeker M."/>
        </authorList>
    </citation>
    <scope>NUCLEOTIDE SEQUENCE [LARGE SCALE GENOMIC DNA]</scope>
    <source>
        <strain evidence="2 3">DSM 25488</strain>
    </source>
</reference>
<keyword evidence="1" id="KW-0812">Transmembrane</keyword>
<feature type="transmembrane region" description="Helical" evidence="1">
    <location>
        <begin position="9"/>
        <end position="28"/>
    </location>
</feature>
<protein>
    <submittedName>
        <fullName evidence="2">Uncharacterized protein</fullName>
    </submittedName>
</protein>
<dbReference type="OrthoDB" id="648493at2"/>
<name>A0A4R6XHM1_9GAMM</name>
<dbReference type="Proteomes" id="UP000295724">
    <property type="component" value="Unassembled WGS sequence"/>
</dbReference>
<dbReference type="EMBL" id="SNZB01000007">
    <property type="protein sequence ID" value="TDR16857.1"/>
    <property type="molecule type" value="Genomic_DNA"/>
</dbReference>
<feature type="transmembrane region" description="Helical" evidence="1">
    <location>
        <begin position="104"/>
        <end position="126"/>
    </location>
</feature>
<keyword evidence="1" id="KW-1133">Transmembrane helix</keyword>
<dbReference type="RefSeq" id="WP_099019960.1">
    <property type="nucleotide sequence ID" value="NZ_NIHB01000005.1"/>
</dbReference>
<evidence type="ECO:0000313" key="2">
    <source>
        <dbReference type="EMBL" id="TDR16857.1"/>
    </source>
</evidence>
<accession>A0A4R6XHM1</accession>
<gene>
    <name evidence="2" type="ORF">C8D91_2764</name>
</gene>
<keyword evidence="3" id="KW-1185">Reference proteome</keyword>
<sequence>MPYSKAHHLMFVLLAVTVIAFWPSYFAVLSEAPLAHHIHGITATVWILLIALQSWLIHHGKRQQHRKAGLLIFIMVPLMTAAFALVTWLGAIKAVGQHPFYVEIGQALLTADVLLIFATALQIYLALKFRRNVHVHSALIISTLFGLLPPILSRLFSNHIPSMQITSLDSMYRFAYAIQLSILVTFLMALALALIYRKSRWPWLLAASISFIIYLIYSTVGYSVWWGDQTQIIASLNPLIAYGFGFLLGLFACVLGWHHGKSNQVNKP</sequence>
<feature type="transmembrane region" description="Helical" evidence="1">
    <location>
        <begin position="68"/>
        <end position="92"/>
    </location>
</feature>
<evidence type="ECO:0000256" key="1">
    <source>
        <dbReference type="SAM" id="Phobius"/>
    </source>
</evidence>
<dbReference type="AlphaFoldDB" id="A0A4R6XHM1"/>
<feature type="transmembrane region" description="Helical" evidence="1">
    <location>
        <begin position="176"/>
        <end position="196"/>
    </location>
</feature>
<feature type="transmembrane region" description="Helical" evidence="1">
    <location>
        <begin position="203"/>
        <end position="227"/>
    </location>
</feature>
<feature type="transmembrane region" description="Helical" evidence="1">
    <location>
        <begin position="34"/>
        <end position="56"/>
    </location>
</feature>
<evidence type="ECO:0000313" key="3">
    <source>
        <dbReference type="Proteomes" id="UP000295724"/>
    </source>
</evidence>
<organism evidence="2 3">
    <name type="scientific">Marinicella litoralis</name>
    <dbReference type="NCBI Taxonomy" id="644220"/>
    <lineage>
        <taxon>Bacteria</taxon>
        <taxon>Pseudomonadati</taxon>
        <taxon>Pseudomonadota</taxon>
        <taxon>Gammaproteobacteria</taxon>
        <taxon>Lysobacterales</taxon>
        <taxon>Marinicellaceae</taxon>
        <taxon>Marinicella</taxon>
    </lineage>
</organism>
<keyword evidence="1" id="KW-0472">Membrane</keyword>
<feature type="transmembrane region" description="Helical" evidence="1">
    <location>
        <begin position="239"/>
        <end position="257"/>
    </location>
</feature>